<accession>A0A7J8FC44</accession>
<evidence type="ECO:0000313" key="5">
    <source>
        <dbReference type="EMBL" id="KAF6445206.1"/>
    </source>
</evidence>
<dbReference type="Gene3D" id="1.10.238.10">
    <property type="entry name" value="EF-hand"/>
    <property type="match status" value="1"/>
</dbReference>
<evidence type="ECO:0000256" key="1">
    <source>
        <dbReference type="ARBA" id="ARBA00022723"/>
    </source>
</evidence>
<dbReference type="InterPro" id="IPR011992">
    <property type="entry name" value="EF-hand-dom_pair"/>
</dbReference>
<organism evidence="5 6">
    <name type="scientific">Molossus molossus</name>
    <name type="common">Pallas' mastiff bat</name>
    <name type="synonym">Vespertilio molossus</name>
    <dbReference type="NCBI Taxonomy" id="27622"/>
    <lineage>
        <taxon>Eukaryota</taxon>
        <taxon>Metazoa</taxon>
        <taxon>Chordata</taxon>
        <taxon>Craniata</taxon>
        <taxon>Vertebrata</taxon>
        <taxon>Euteleostomi</taxon>
        <taxon>Mammalia</taxon>
        <taxon>Eutheria</taxon>
        <taxon>Laurasiatheria</taxon>
        <taxon>Chiroptera</taxon>
        <taxon>Yangochiroptera</taxon>
        <taxon>Molossidae</taxon>
        <taxon>Molossus</taxon>
    </lineage>
</organism>
<feature type="compositionally biased region" description="Basic and acidic residues" evidence="3">
    <location>
        <begin position="711"/>
        <end position="720"/>
    </location>
</feature>
<feature type="domain" description="EF-hand" evidence="4">
    <location>
        <begin position="515"/>
        <end position="550"/>
    </location>
</feature>
<dbReference type="PANTHER" id="PTHR47500">
    <property type="entry name" value="EF-HAND CALCIUM-BINDING DOMAIN-CONTAINING PROTEIN"/>
    <property type="match status" value="1"/>
</dbReference>
<dbReference type="PROSITE" id="PS00018">
    <property type="entry name" value="EF_HAND_1"/>
    <property type="match status" value="1"/>
</dbReference>
<name>A0A7J8FC44_MOLMO</name>
<dbReference type="PANTHER" id="PTHR47500:SF1">
    <property type="entry name" value="SPERMATOGENESIS-ASSOCIATED PROTEIN 21"/>
    <property type="match status" value="1"/>
</dbReference>
<keyword evidence="1" id="KW-0479">Metal-binding</keyword>
<dbReference type="InterPro" id="IPR002048">
    <property type="entry name" value="EF_hand_dom"/>
</dbReference>
<keyword evidence="2" id="KW-0106">Calcium</keyword>
<dbReference type="AlphaFoldDB" id="A0A7J8FC44"/>
<proteinExistence type="predicted"/>
<keyword evidence="6" id="KW-1185">Reference proteome</keyword>
<comment type="caution">
    <text evidence="5">The sequence shown here is derived from an EMBL/GenBank/DDBJ whole genome shotgun (WGS) entry which is preliminary data.</text>
</comment>
<protein>
    <submittedName>
        <fullName evidence="5">Spermatogenesis associated 21</fullName>
    </submittedName>
</protein>
<feature type="compositionally biased region" description="Polar residues" evidence="3">
    <location>
        <begin position="202"/>
        <end position="219"/>
    </location>
</feature>
<feature type="compositionally biased region" description="Polar residues" evidence="3">
    <location>
        <begin position="380"/>
        <end position="391"/>
    </location>
</feature>
<reference evidence="5 6" key="1">
    <citation type="journal article" date="2020" name="Nature">
        <title>Six reference-quality genomes reveal evolution of bat adaptations.</title>
        <authorList>
            <person name="Jebb D."/>
            <person name="Huang Z."/>
            <person name="Pippel M."/>
            <person name="Hughes G.M."/>
            <person name="Lavrichenko K."/>
            <person name="Devanna P."/>
            <person name="Winkler S."/>
            <person name="Jermiin L.S."/>
            <person name="Skirmuntt E.C."/>
            <person name="Katzourakis A."/>
            <person name="Burkitt-Gray L."/>
            <person name="Ray D.A."/>
            <person name="Sullivan K.A.M."/>
            <person name="Roscito J.G."/>
            <person name="Kirilenko B.M."/>
            <person name="Davalos L.M."/>
            <person name="Corthals A.P."/>
            <person name="Power M.L."/>
            <person name="Jones G."/>
            <person name="Ransome R.D."/>
            <person name="Dechmann D.K.N."/>
            <person name="Locatelli A.G."/>
            <person name="Puechmaille S.J."/>
            <person name="Fedrigo O."/>
            <person name="Jarvis E.D."/>
            <person name="Hiller M."/>
            <person name="Vernes S.C."/>
            <person name="Myers E.W."/>
            <person name="Teeling E.C."/>
        </authorList>
    </citation>
    <scope>NUCLEOTIDE SEQUENCE [LARGE SCALE GENOMIC DNA]</scope>
    <source>
        <strain evidence="5">MMolMol1</strain>
        <tissue evidence="5">Muscle</tissue>
    </source>
</reference>
<feature type="compositionally biased region" description="Basic and acidic residues" evidence="3">
    <location>
        <begin position="166"/>
        <end position="175"/>
    </location>
</feature>
<dbReference type="InterPro" id="IPR018247">
    <property type="entry name" value="EF_Hand_1_Ca_BS"/>
</dbReference>
<dbReference type="EMBL" id="JACASF010000012">
    <property type="protein sequence ID" value="KAF6445206.1"/>
    <property type="molecule type" value="Genomic_DNA"/>
</dbReference>
<evidence type="ECO:0000256" key="2">
    <source>
        <dbReference type="ARBA" id="ARBA00022837"/>
    </source>
</evidence>
<dbReference type="InParanoid" id="A0A7J8FC44"/>
<dbReference type="SUPFAM" id="SSF47473">
    <property type="entry name" value="EF-hand"/>
    <property type="match status" value="1"/>
</dbReference>
<dbReference type="InterPro" id="IPR043520">
    <property type="entry name" value="SPT21"/>
</dbReference>
<dbReference type="GO" id="GO:0005509">
    <property type="term" value="F:calcium ion binding"/>
    <property type="evidence" value="ECO:0007669"/>
    <property type="project" value="InterPro"/>
</dbReference>
<dbReference type="FunCoup" id="A0A7J8FC44">
    <property type="interactions" value="11"/>
</dbReference>
<feature type="region of interest" description="Disordered" evidence="3">
    <location>
        <begin position="706"/>
        <end position="730"/>
    </location>
</feature>
<feature type="region of interest" description="Disordered" evidence="3">
    <location>
        <begin position="66"/>
        <end position="313"/>
    </location>
</feature>
<dbReference type="Proteomes" id="UP000550707">
    <property type="component" value="Unassembled WGS sequence"/>
</dbReference>
<dbReference type="PROSITE" id="PS50222">
    <property type="entry name" value="EF_HAND_2"/>
    <property type="match status" value="1"/>
</dbReference>
<evidence type="ECO:0000256" key="3">
    <source>
        <dbReference type="SAM" id="MobiDB-lite"/>
    </source>
</evidence>
<sequence length="730" mass="80426">MVERQEFQGKTEGFGHSADFFMRMDNRNAQMYTEGRIKSLGAQPSPGLKTVRKSAGVEPAVLGMNQAVFPDATEMGSGKEPSPASERPEKRPGHREASEKGPPELRTQEQDHLADPGEKLSSWAPQEGPEELQVGQDQVKPGNELGVLPSRVPAASEGLQQQGSGKIEDLQERHQNPGTVEDQAPKRRQHPEHQPTPGHQAANESDIVQTTEPSFTLDSCGQHMEDKPPKEAGTSHIRPQGALPGPGPGGDKDRSQEAMPLLPTTTPEEKTDKSFLPSTPGPYTPQEGVKAVETNPAPGPVPPPEVRDTEERRELDCALKQPQGPTVTQNLGNTCQGFIKCLLEVEEEEAMHRRATKVRALPNRKYPRTLTPVPISAPVGTSVSSLPQTPASAPAMTPPWARSPAPGPIPAPVGVPAPASVPVTVLPVPAPDRGWRKTVLWNQSGERGLSHPKTRLQLEERCLLNLYQNWEERAEEHLTLKQEEAFHSYFEIFNGHGEVDARSLENVLLLVGISLTPAQMEDALMSADIDGDGRVGFKDFLAVMTDTKRFFCSVEQNVQTDMAPPNPHTLLFEILSLLVEMLALPEAALEEITNYYQKKLKEGTYKAREMESAIGQLRSRKKLSYNPQQADTLEVPERRVLRILSRLKQQNYAANLQSPYAQVPCIPLCPKLDKKMVSRKHSSHYMLYQCTPTSPSSDIHSLFLQSGSQGSREHSSDSRKWPSSVPARNH</sequence>
<evidence type="ECO:0000313" key="6">
    <source>
        <dbReference type="Proteomes" id="UP000550707"/>
    </source>
</evidence>
<dbReference type="CDD" id="cd00051">
    <property type="entry name" value="EFh"/>
    <property type="match status" value="1"/>
</dbReference>
<gene>
    <name evidence="5" type="ORF">HJG59_017236</name>
</gene>
<feature type="region of interest" description="Disordered" evidence="3">
    <location>
        <begin position="380"/>
        <end position="399"/>
    </location>
</feature>
<evidence type="ECO:0000259" key="4">
    <source>
        <dbReference type="PROSITE" id="PS50222"/>
    </source>
</evidence>
<feature type="compositionally biased region" description="Basic and acidic residues" evidence="3">
    <location>
        <begin position="86"/>
        <end position="118"/>
    </location>
</feature>